<dbReference type="RefSeq" id="WP_119782575.1">
    <property type="nucleotide sequence ID" value="NZ_QYUK01000016.1"/>
</dbReference>
<dbReference type="GO" id="GO:0008410">
    <property type="term" value="F:CoA-transferase activity"/>
    <property type="evidence" value="ECO:0007669"/>
    <property type="project" value="TreeGrafter"/>
</dbReference>
<dbReference type="Gene3D" id="3.30.1540.10">
    <property type="entry name" value="formyl-coa transferase, domain 3"/>
    <property type="match status" value="1"/>
</dbReference>
<comment type="caution">
    <text evidence="2">The sequence shown here is derived from an EMBL/GenBank/DDBJ whole genome shotgun (WGS) entry which is preliminary data.</text>
</comment>
<proteinExistence type="predicted"/>
<keyword evidence="1 2" id="KW-0808">Transferase</keyword>
<dbReference type="InterPro" id="IPR003673">
    <property type="entry name" value="CoA-Trfase_fam_III"/>
</dbReference>
<protein>
    <submittedName>
        <fullName evidence="2">CoA transferase</fullName>
    </submittedName>
</protein>
<dbReference type="InterPro" id="IPR044855">
    <property type="entry name" value="CoA-Trfase_III_dom3_sf"/>
</dbReference>
<dbReference type="SUPFAM" id="SSF89796">
    <property type="entry name" value="CoA-transferase family III (CaiB/BaiF)"/>
    <property type="match status" value="1"/>
</dbReference>
<dbReference type="PANTHER" id="PTHR48207:SF4">
    <property type="entry name" value="BLL6097 PROTEIN"/>
    <property type="match status" value="1"/>
</dbReference>
<evidence type="ECO:0000313" key="2">
    <source>
        <dbReference type="EMBL" id="RJF80523.1"/>
    </source>
</evidence>
<dbReference type="Proteomes" id="UP000284605">
    <property type="component" value="Unassembled WGS sequence"/>
</dbReference>
<dbReference type="AlphaFoldDB" id="A0A418VTP1"/>
<dbReference type="EMBL" id="QYUK01000016">
    <property type="protein sequence ID" value="RJF80523.1"/>
    <property type="molecule type" value="Genomic_DNA"/>
</dbReference>
<dbReference type="InterPro" id="IPR050483">
    <property type="entry name" value="CoA-transferase_III_domain"/>
</dbReference>
<dbReference type="InterPro" id="IPR023606">
    <property type="entry name" value="CoA-Trfase_III_dom_1_sf"/>
</dbReference>
<evidence type="ECO:0000256" key="1">
    <source>
        <dbReference type="ARBA" id="ARBA00022679"/>
    </source>
</evidence>
<reference evidence="2 3" key="1">
    <citation type="submission" date="2018-09" db="EMBL/GenBank/DDBJ databases">
        <authorList>
            <person name="Zhu H."/>
        </authorList>
    </citation>
    <scope>NUCLEOTIDE SEQUENCE [LARGE SCALE GENOMIC DNA]</scope>
    <source>
        <strain evidence="2 3">K1W22B-8</strain>
    </source>
</reference>
<dbReference type="OrthoDB" id="9781472at2"/>
<dbReference type="PANTHER" id="PTHR48207">
    <property type="entry name" value="SUCCINATE--HYDROXYMETHYLGLUTARATE COA-TRANSFERASE"/>
    <property type="match status" value="1"/>
</dbReference>
<accession>A0A418VTP1</accession>
<sequence>MAPRPRMLEGIRIIDLTSVVFGPYCTQTLADMGADVIKVEPPAGDQFRQAGRPAKTPLMGPCHMTLNRGKRSVALDLKNPEDHKTMADLLASADVYVHNVRGQAMERLGFGYEAVKALNPDIIYVHCVGFGSDGPYADLQAYDDVIQATTGTATLLPRVDGNPRPRYIPSLIADKVAGLHGAYAVLAAYIHRLRTGEGQFVEVPMFEAFTQFMLEEHLFGAVFDPPTSPVGYARQIDPDRQPFPTKDGYISIVPYTDQSWAKVFAVLGKPEVLDDEHLANPILRMKNSALLYQAVAELTPARTSAEWMVALNAEQIPAMPVRDLSDIMADLHLKAAGFFRRREHPSEGAYFEMRPPVRFAAAPDIAIEPAPRVGEHTAAIRAELGLAKKSA</sequence>
<keyword evidence="3" id="KW-1185">Reference proteome</keyword>
<organism evidence="2 3">
    <name type="scientific">Oleomonas cavernae</name>
    <dbReference type="NCBI Taxonomy" id="2320859"/>
    <lineage>
        <taxon>Bacteria</taxon>
        <taxon>Pseudomonadati</taxon>
        <taxon>Pseudomonadota</taxon>
        <taxon>Alphaproteobacteria</taxon>
        <taxon>Acetobacterales</taxon>
        <taxon>Acetobacteraceae</taxon>
        <taxon>Oleomonas</taxon>
    </lineage>
</organism>
<gene>
    <name evidence="2" type="ORF">D3874_25680</name>
</gene>
<evidence type="ECO:0000313" key="3">
    <source>
        <dbReference type="Proteomes" id="UP000284605"/>
    </source>
</evidence>
<dbReference type="Pfam" id="PF02515">
    <property type="entry name" value="CoA_transf_3"/>
    <property type="match status" value="1"/>
</dbReference>
<dbReference type="Gene3D" id="3.40.50.10540">
    <property type="entry name" value="Crotonobetainyl-coa:carnitine coa-transferase, domain 1"/>
    <property type="match status" value="1"/>
</dbReference>
<name>A0A418VTP1_9PROT</name>